<dbReference type="EMBL" id="JBAMMX010000025">
    <property type="protein sequence ID" value="KAK6915547.1"/>
    <property type="molecule type" value="Genomic_DNA"/>
</dbReference>
<dbReference type="PANTHER" id="PTHR37764">
    <property type="entry name" value="KETOSE/ALDOSE ISOMERASE, PUTATIVE (MOG1/PSBP/DUF1795-LIKE PHOTOSYSTEM II REACTION CENTER PSBP FAMILY PROTEIN)-RELATED"/>
    <property type="match status" value="1"/>
</dbReference>
<reference evidence="1 2" key="1">
    <citation type="submission" date="2023-12" db="EMBL/GenBank/DDBJ databases">
        <title>A high-quality genome assembly for Dillenia turbinata (Dilleniales).</title>
        <authorList>
            <person name="Chanderbali A."/>
        </authorList>
    </citation>
    <scope>NUCLEOTIDE SEQUENCE [LARGE SCALE GENOMIC DNA]</scope>
    <source>
        <strain evidence="1">LSX21</strain>
        <tissue evidence="1">Leaf</tissue>
    </source>
</reference>
<keyword evidence="2" id="KW-1185">Reference proteome</keyword>
<accession>A0AAN8URT7</accession>
<name>A0AAN8URT7_9MAGN</name>
<comment type="caution">
    <text evidence="1">The sequence shown here is derived from an EMBL/GenBank/DDBJ whole genome shotgun (WGS) entry which is preliminary data.</text>
</comment>
<dbReference type="Proteomes" id="UP001370490">
    <property type="component" value="Unassembled WGS sequence"/>
</dbReference>
<evidence type="ECO:0000313" key="2">
    <source>
        <dbReference type="Proteomes" id="UP001370490"/>
    </source>
</evidence>
<dbReference type="InterPro" id="IPR016123">
    <property type="entry name" value="Mog1/PsbP_a/b/a-sand"/>
</dbReference>
<organism evidence="1 2">
    <name type="scientific">Dillenia turbinata</name>
    <dbReference type="NCBI Taxonomy" id="194707"/>
    <lineage>
        <taxon>Eukaryota</taxon>
        <taxon>Viridiplantae</taxon>
        <taxon>Streptophyta</taxon>
        <taxon>Embryophyta</taxon>
        <taxon>Tracheophyta</taxon>
        <taxon>Spermatophyta</taxon>
        <taxon>Magnoliopsida</taxon>
        <taxon>eudicotyledons</taxon>
        <taxon>Gunneridae</taxon>
        <taxon>Pentapetalae</taxon>
        <taxon>Dilleniales</taxon>
        <taxon>Dilleniaceae</taxon>
        <taxon>Dillenia</taxon>
    </lineage>
</organism>
<dbReference type="AlphaFoldDB" id="A0AAN8URT7"/>
<dbReference type="GO" id="GO:0009507">
    <property type="term" value="C:chloroplast"/>
    <property type="evidence" value="ECO:0007669"/>
    <property type="project" value="TreeGrafter"/>
</dbReference>
<gene>
    <name evidence="1" type="ORF">RJ641_020664</name>
</gene>
<dbReference type="SUPFAM" id="SSF55724">
    <property type="entry name" value="Mog1p/PsbP-like"/>
    <property type="match status" value="1"/>
</dbReference>
<dbReference type="PANTHER" id="PTHR37764:SF1">
    <property type="entry name" value="KETOSE_ALDOSE ISOMERASE, PUTATIVE (MOG1_PSBP_DUF1795-LIKE PHOTOSYSTEM II REACTION CENTER PSBP FAMILY PROTEIN)-RELATED"/>
    <property type="match status" value="1"/>
</dbReference>
<sequence length="339" mass="38239">MEPEDYTAGMSLYGDKAKLKTFAARFASTDGSEVLSFVIRPSNQLKITFLEAKDVADLGSLKDAASIFVPGGATLYSARTIEIKEDEGSSLPVIPVVLASSSPEASPLKSFLSGIVNTKPWFQFFGDGFSIRVPPQFEDIMEPELRSPECCHSPIQSTEITFLVIEDVSDLGSLKDAASIFFPGGETLFSARTRKMKEDEGFRTYYFYEFSRDEQHIALVAVVKRGGVPFSAVFIVNLGLRFLHTKLRELLPVELHSNLSGMMMEQCFALLQFHWRFYRLHLEYFASRFLFESSLAYFVFVRDKNSCSDAIFFLDYLGNQVLDYLGNQVLLCLFFCQLE</sequence>
<protein>
    <submittedName>
        <fullName evidence="1">Uncharacterized protein</fullName>
    </submittedName>
</protein>
<evidence type="ECO:0000313" key="1">
    <source>
        <dbReference type="EMBL" id="KAK6915547.1"/>
    </source>
</evidence>
<proteinExistence type="predicted"/>